<keyword evidence="5 7" id="KW-0472">Membrane</keyword>
<organism evidence="9 10">
    <name type="scientific">Rhizobium leguminosarum</name>
    <dbReference type="NCBI Taxonomy" id="384"/>
    <lineage>
        <taxon>Bacteria</taxon>
        <taxon>Pseudomonadati</taxon>
        <taxon>Pseudomonadota</taxon>
        <taxon>Alphaproteobacteria</taxon>
        <taxon>Hyphomicrobiales</taxon>
        <taxon>Rhizobiaceae</taxon>
        <taxon>Rhizobium/Agrobacterium group</taxon>
        <taxon>Rhizobium</taxon>
    </lineage>
</organism>
<feature type="transmembrane region" description="Helical" evidence="7">
    <location>
        <begin position="208"/>
        <end position="228"/>
    </location>
</feature>
<comment type="subcellular location">
    <subcellularLocation>
        <location evidence="1">Membrane</location>
        <topology evidence="1">Multi-pass membrane protein</topology>
    </subcellularLocation>
</comment>
<dbReference type="EMBL" id="WUFV01000041">
    <property type="protein sequence ID" value="NEK20376.1"/>
    <property type="molecule type" value="Genomic_DNA"/>
</dbReference>
<reference evidence="9 10" key="1">
    <citation type="submission" date="2019-12" db="EMBL/GenBank/DDBJ databases">
        <title>Rhizobium genotypes associated with high levels of biological nitrogen fixation by grain legumes in a temperate-maritime cropping system.</title>
        <authorList>
            <person name="Maluk M."/>
            <person name="Francesc Ferrando Molina F."/>
            <person name="Lopez Del Egido L."/>
            <person name="Lafos M."/>
            <person name="Langarica-Fuentes A."/>
            <person name="Gebre Yohannes G."/>
            <person name="Young M.W."/>
            <person name="Martin P."/>
            <person name="Gantlett R."/>
            <person name="Kenicer G."/>
            <person name="Hawes C."/>
            <person name="Begg G.S."/>
            <person name="Quilliam R.S."/>
            <person name="Squire G.R."/>
            <person name="Poole P.S."/>
            <person name="Young P.W."/>
            <person name="Iannetta P.M."/>
            <person name="James E.K."/>
        </authorList>
    </citation>
    <scope>NUCLEOTIDE SEQUENCE [LARGE SCALE GENOMIC DNA]</scope>
    <source>
        <strain evidence="9 10">JHI54</strain>
    </source>
</reference>
<evidence type="ECO:0000256" key="2">
    <source>
        <dbReference type="ARBA" id="ARBA00007802"/>
    </source>
</evidence>
<proteinExistence type="inferred from homology"/>
<dbReference type="NCBIfam" id="TIGR02783">
    <property type="entry name" value="TrbL_P"/>
    <property type="match status" value="1"/>
</dbReference>
<feature type="region of interest" description="Disordered" evidence="6">
    <location>
        <begin position="372"/>
        <end position="393"/>
    </location>
</feature>
<feature type="transmembrane region" description="Helical" evidence="7">
    <location>
        <begin position="185"/>
        <end position="202"/>
    </location>
</feature>
<keyword evidence="4 7" id="KW-1133">Transmembrane helix</keyword>
<feature type="signal peptide" evidence="8">
    <location>
        <begin position="1"/>
        <end position="26"/>
    </location>
</feature>
<comment type="similarity">
    <text evidence="2">Belongs to the TrbL/VirB6 family.</text>
</comment>
<comment type="caution">
    <text evidence="9">The sequence shown here is derived from an EMBL/GenBank/DDBJ whole genome shotgun (WGS) entry which is preliminary data.</text>
</comment>
<dbReference type="Proteomes" id="UP000471705">
    <property type="component" value="Unassembled WGS sequence"/>
</dbReference>
<evidence type="ECO:0000256" key="8">
    <source>
        <dbReference type="SAM" id="SignalP"/>
    </source>
</evidence>
<evidence type="ECO:0000256" key="3">
    <source>
        <dbReference type="ARBA" id="ARBA00022692"/>
    </source>
</evidence>
<dbReference type="InterPro" id="IPR007688">
    <property type="entry name" value="Conjugal_tfr_TrbL/VirB6"/>
</dbReference>
<evidence type="ECO:0000256" key="5">
    <source>
        <dbReference type="ARBA" id="ARBA00023136"/>
    </source>
</evidence>
<evidence type="ECO:0000313" key="9">
    <source>
        <dbReference type="EMBL" id="NEK20376.1"/>
    </source>
</evidence>
<feature type="transmembrane region" description="Helical" evidence="7">
    <location>
        <begin position="87"/>
        <end position="108"/>
    </location>
</feature>
<evidence type="ECO:0000256" key="1">
    <source>
        <dbReference type="ARBA" id="ARBA00004141"/>
    </source>
</evidence>
<dbReference type="NCBIfam" id="NF010415">
    <property type="entry name" value="PRK13841.1"/>
    <property type="match status" value="1"/>
</dbReference>
<feature type="transmembrane region" description="Helical" evidence="7">
    <location>
        <begin position="249"/>
        <end position="269"/>
    </location>
</feature>
<evidence type="ECO:0000256" key="4">
    <source>
        <dbReference type="ARBA" id="ARBA00022989"/>
    </source>
</evidence>
<dbReference type="AlphaFoldDB" id="A0A7K3VTD3"/>
<evidence type="ECO:0000313" key="10">
    <source>
        <dbReference type="Proteomes" id="UP000471705"/>
    </source>
</evidence>
<dbReference type="RefSeq" id="WP_164050705.1">
    <property type="nucleotide sequence ID" value="NZ_WUFV01000041.1"/>
</dbReference>
<evidence type="ECO:0000256" key="6">
    <source>
        <dbReference type="SAM" id="MobiDB-lite"/>
    </source>
</evidence>
<name>A0A7K3VTD3_RHILE</name>
<protein>
    <submittedName>
        <fullName evidence="9">P-type conjugative transfer protein TrbL</fullName>
    </submittedName>
</protein>
<feature type="chain" id="PRO_5029507817" evidence="8">
    <location>
        <begin position="27"/>
        <end position="393"/>
    </location>
</feature>
<evidence type="ECO:0000256" key="7">
    <source>
        <dbReference type="SAM" id="Phobius"/>
    </source>
</evidence>
<accession>A0A7K3VTD3</accession>
<keyword evidence="8" id="KW-0732">Signal</keyword>
<gene>
    <name evidence="9" type="primary">trbL</name>
    <name evidence="9" type="ORF">GR257_37080</name>
</gene>
<dbReference type="GO" id="GO:0016020">
    <property type="term" value="C:membrane"/>
    <property type="evidence" value="ECO:0007669"/>
    <property type="project" value="UniProtKB-SubCell"/>
</dbReference>
<feature type="transmembrane region" description="Helical" evidence="7">
    <location>
        <begin position="154"/>
        <end position="178"/>
    </location>
</feature>
<sequence>MVKVTVARCFLIIGLFFLTYAVPAFAQEGQVLTELENQVSSAAKGWETTIMEAAKSLFWILATIEIGIAAVWLAIQSASLDSWFAELVRRIMFIGFFAFVLTQGPTFARAVVDSLFQIGAGGGSASPAEVFDAGIRVASQMSQQAQFGVFEDNALAIAAVLAMGIVVICFSLVAAIFVSVMVEMYVGLLAGMIMLGLGGSSFTKDFAVRYLVYAFGVGMKLMALVMIAKIGSNVLLGLAQAPTASSDQFVTTLAIAGISVVVFIIAMYVPNIIQGVVQGASVSGGMEAIRHGGQTASFAAGAGFLAAGAAGAGFAAAQAARAGGSSIAGAALRGVGASFASGAQAAGSAAKEKAIGSPGAYAGSILGLANAKLDEQRGGHSGPKPPPERNDKP</sequence>
<dbReference type="GO" id="GO:0030255">
    <property type="term" value="P:protein secretion by the type IV secretion system"/>
    <property type="evidence" value="ECO:0007669"/>
    <property type="project" value="InterPro"/>
</dbReference>
<dbReference type="Pfam" id="PF04610">
    <property type="entry name" value="TrbL"/>
    <property type="match status" value="1"/>
</dbReference>
<keyword evidence="3 7" id="KW-0812">Transmembrane</keyword>
<dbReference type="InterPro" id="IPR014150">
    <property type="entry name" value="Conjugal_tfr_TrbL"/>
</dbReference>
<feature type="transmembrane region" description="Helical" evidence="7">
    <location>
        <begin position="56"/>
        <end position="75"/>
    </location>
</feature>